<accession>A0ABZ0Q3Z9</accession>
<gene>
    <name evidence="1" type="ORF">N6G96_00220</name>
</gene>
<evidence type="ECO:0000313" key="2">
    <source>
        <dbReference type="Proteomes" id="UP001302696"/>
    </source>
</evidence>
<proteinExistence type="predicted"/>
<organism evidence="1 2">
    <name type="scientific">Pediococcus inopinatus</name>
    <dbReference type="NCBI Taxonomy" id="114090"/>
    <lineage>
        <taxon>Bacteria</taxon>
        <taxon>Bacillati</taxon>
        <taxon>Bacillota</taxon>
        <taxon>Bacilli</taxon>
        <taxon>Lactobacillales</taxon>
        <taxon>Lactobacillaceae</taxon>
        <taxon>Pediococcus</taxon>
    </lineage>
</organism>
<evidence type="ECO:0000313" key="1">
    <source>
        <dbReference type="EMBL" id="WPC21684.1"/>
    </source>
</evidence>
<sequence>MIIKRVDESVTEQFFKNDYHDRGMLKWGGFFLSDHTSAIKKMKKAEIPEKQLPEQPLEEISRRLQQAWIHKHLVHIQLKFRTNGERVESLTGMVSGYYEDEIVLADSEGELKSVSLEDICNVHEQSDSIDWKKLNLNA</sequence>
<reference evidence="2" key="1">
    <citation type="submission" date="2024-06" db="EMBL/GenBank/DDBJ databases">
        <authorList>
            <person name="Chang H.C."/>
            <person name="Mun S.Y."/>
        </authorList>
    </citation>
    <scope>NUCLEOTIDE SEQUENCE [LARGE SCALE GENOMIC DNA]</scope>
    <source>
        <strain evidence="2">KT1</strain>
    </source>
</reference>
<protein>
    <submittedName>
        <fullName evidence="1">YolD-like family protein</fullName>
    </submittedName>
</protein>
<dbReference type="EMBL" id="CP104778">
    <property type="protein sequence ID" value="WPC21684.1"/>
    <property type="molecule type" value="Genomic_DNA"/>
</dbReference>
<keyword evidence="2" id="KW-1185">Reference proteome</keyword>
<dbReference type="Proteomes" id="UP001302696">
    <property type="component" value="Chromosome"/>
</dbReference>
<dbReference type="RefSeq" id="WP_057773805.1">
    <property type="nucleotide sequence ID" value="NZ_BBIM01000046.1"/>
</dbReference>
<name>A0ABZ0Q3Z9_9LACO</name>